<evidence type="ECO:0000313" key="4">
    <source>
        <dbReference type="Proteomes" id="UP000494040"/>
    </source>
</evidence>
<evidence type="ECO:0000256" key="1">
    <source>
        <dbReference type="SAM" id="Coils"/>
    </source>
</evidence>
<feature type="coiled-coil region" evidence="1">
    <location>
        <begin position="184"/>
        <end position="225"/>
    </location>
</feature>
<reference evidence="3" key="1">
    <citation type="submission" date="2022-01" db="UniProtKB">
        <authorList>
            <consortium name="EnsemblMetazoa"/>
        </authorList>
    </citation>
    <scope>IDENTIFICATION</scope>
</reference>
<dbReference type="EnsemblMetazoa" id="XM_014392548.2">
    <property type="protein sequence ID" value="XP_014248034.1"/>
    <property type="gene ID" value="LOC106665813"/>
</dbReference>
<dbReference type="OrthoDB" id="10637170at2759"/>
<dbReference type="AlphaFoldDB" id="A0A8I6TG76"/>
<sequence length="593" mass="68870">MFIAPTKQNSSSIFLSVSTKLHTGFTCMDNYCINSLTTMNYNDHDFANEPWRILEDFKLLYNALLKRKEQPGNKTSAISVLKRWVSDLGDQNEALLEAVNLLEKQGFHRIDLLSYLLKKRDTIKEKQASKFKKIKDANKNIEYFRQLNCEQEEVIQYLQGKQTELEEELKTCLGGVSPPHQRELLCLTDQLECSMKENQVLEKENNAMRKELKSIKSQISELKRETAKSFKQSSNTSYTSKNGNSLSLVVPDDQNSSMDVNTMKNVFHLKMLEDLKSEIIAFKQEMRSTDEAKEKKDITYQETPADNNRKLPKCKNKSVRGKKAHLSSCKITRSRSLNINKSSIKEKKIIQKRIKCTRGVMTTDKLSKHLDSLERSLQNHHMEICKTRADIKKLQGFVTKIDDFIQNQERRFFYNQKLKHDKKLFQCVNVVCFRVKELPEITKKIYCKTEKLGEKLNKSLCKKLQLETEISSAHNEIKQLEEEGKHTDEIACLSLEENYPICEDIDNVDINELAFLLSEKDELISQLANYASREPDLSKEIEDQKKLMEQAVLDEQHIHNLFEASDQQLKNMKKLSMKTKNFFSPDNCLSEDL</sequence>
<protein>
    <submittedName>
        <fullName evidence="3">Uncharacterized protein</fullName>
    </submittedName>
</protein>
<name>A0A8I6TG76_CIMLE</name>
<organism evidence="3 4">
    <name type="scientific">Cimex lectularius</name>
    <name type="common">Bed bug</name>
    <name type="synonym">Acanthia lectularia</name>
    <dbReference type="NCBI Taxonomy" id="79782"/>
    <lineage>
        <taxon>Eukaryota</taxon>
        <taxon>Metazoa</taxon>
        <taxon>Ecdysozoa</taxon>
        <taxon>Arthropoda</taxon>
        <taxon>Hexapoda</taxon>
        <taxon>Insecta</taxon>
        <taxon>Pterygota</taxon>
        <taxon>Neoptera</taxon>
        <taxon>Paraneoptera</taxon>
        <taxon>Hemiptera</taxon>
        <taxon>Heteroptera</taxon>
        <taxon>Panheteroptera</taxon>
        <taxon>Cimicomorpha</taxon>
        <taxon>Cimicidae</taxon>
        <taxon>Cimex</taxon>
    </lineage>
</organism>
<evidence type="ECO:0000313" key="3">
    <source>
        <dbReference type="EnsemblMetazoa" id="XP_014248034.1"/>
    </source>
</evidence>
<keyword evidence="1" id="KW-0175">Coiled coil</keyword>
<keyword evidence="4" id="KW-1185">Reference proteome</keyword>
<feature type="region of interest" description="Disordered" evidence="2">
    <location>
        <begin position="293"/>
        <end position="318"/>
    </location>
</feature>
<dbReference type="GeneID" id="106665813"/>
<dbReference type="Proteomes" id="UP000494040">
    <property type="component" value="Unassembled WGS sequence"/>
</dbReference>
<dbReference type="RefSeq" id="XP_014248034.1">
    <property type="nucleotide sequence ID" value="XM_014392548.2"/>
</dbReference>
<feature type="region of interest" description="Disordered" evidence="2">
    <location>
        <begin position="225"/>
        <end position="247"/>
    </location>
</feature>
<dbReference type="KEGG" id="clec:106665813"/>
<feature type="compositionally biased region" description="Polar residues" evidence="2">
    <location>
        <begin position="229"/>
        <end position="247"/>
    </location>
</feature>
<accession>A0A8I6TG76</accession>
<proteinExistence type="predicted"/>
<evidence type="ECO:0000256" key="2">
    <source>
        <dbReference type="SAM" id="MobiDB-lite"/>
    </source>
</evidence>